<keyword evidence="5" id="KW-1185">Reference proteome</keyword>
<dbReference type="RefSeq" id="WP_147150164.1">
    <property type="nucleotide sequence ID" value="NZ_BKAJ01000054.1"/>
</dbReference>
<dbReference type="OrthoDB" id="7341446at2"/>
<accession>A0A512NAW6</accession>
<organism evidence="4 5">
    <name type="scientific">Reyranella soli</name>
    <dbReference type="NCBI Taxonomy" id="1230389"/>
    <lineage>
        <taxon>Bacteria</taxon>
        <taxon>Pseudomonadati</taxon>
        <taxon>Pseudomonadota</taxon>
        <taxon>Alphaproteobacteria</taxon>
        <taxon>Hyphomicrobiales</taxon>
        <taxon>Reyranellaceae</taxon>
        <taxon>Reyranella</taxon>
    </lineage>
</organism>
<feature type="chain" id="PRO_5021885680" description="Solute-binding protein family 3/N-terminal domain-containing protein" evidence="2">
    <location>
        <begin position="30"/>
        <end position="291"/>
    </location>
</feature>
<comment type="caution">
    <text evidence="4">The sequence shown here is derived from an EMBL/GenBank/DDBJ whole genome shotgun (WGS) entry which is preliminary data.</text>
</comment>
<feature type="domain" description="Solute-binding protein family 3/N-terminal" evidence="3">
    <location>
        <begin position="51"/>
        <end position="281"/>
    </location>
</feature>
<dbReference type="Gene3D" id="3.40.190.10">
    <property type="entry name" value="Periplasmic binding protein-like II"/>
    <property type="match status" value="2"/>
</dbReference>
<dbReference type="Proteomes" id="UP000321058">
    <property type="component" value="Unassembled WGS sequence"/>
</dbReference>
<dbReference type="InterPro" id="IPR001638">
    <property type="entry name" value="Solute-binding_3/MltF_N"/>
</dbReference>
<dbReference type="CDD" id="cd01004">
    <property type="entry name" value="PBP2_MidA_like"/>
    <property type="match status" value="1"/>
</dbReference>
<dbReference type="SUPFAM" id="SSF53850">
    <property type="entry name" value="Periplasmic binding protein-like II"/>
    <property type="match status" value="1"/>
</dbReference>
<keyword evidence="1 2" id="KW-0732">Signal</keyword>
<gene>
    <name evidence="4" type="ORF">RSO01_32540</name>
</gene>
<dbReference type="Pfam" id="PF00497">
    <property type="entry name" value="SBP_bac_3"/>
    <property type="match status" value="1"/>
</dbReference>
<evidence type="ECO:0000313" key="4">
    <source>
        <dbReference type="EMBL" id="GEP56088.1"/>
    </source>
</evidence>
<dbReference type="SMART" id="SM00062">
    <property type="entry name" value="PBPb"/>
    <property type="match status" value="1"/>
</dbReference>
<dbReference type="PANTHER" id="PTHR35936">
    <property type="entry name" value="MEMBRANE-BOUND LYTIC MUREIN TRANSGLYCOSYLASE F"/>
    <property type="match status" value="1"/>
</dbReference>
<sequence length="291" mass="31343">MARWRMLFAVAVALSSSALMLGTVPTVHAADPPKCEPDKLAAKYPSLVGKKVIVGQDGESPPYSFRDPKDFNTIIGADADMARAAFKCIGVPFEFKLGGWSGLLPAVIAGQADVMWDNLYYTAERAKQVDYVIYMLAGTGSLVKKGNPKKITGMESTCGLTATAGLGTVEEAAFRDQSEKCKAAGKAAINIMTYPDIPAGTRLIQNDRADILLSDLAMVDQLSANNPTVFERGFKVISDFKIGVAMKKGNEDLLKALADALTVLQADGTQKKIYEQYKLDPALMQPIAIQR</sequence>
<evidence type="ECO:0000256" key="1">
    <source>
        <dbReference type="ARBA" id="ARBA00022729"/>
    </source>
</evidence>
<protein>
    <recommendedName>
        <fullName evidence="3">Solute-binding protein family 3/N-terminal domain-containing protein</fullName>
    </recommendedName>
</protein>
<dbReference type="PANTHER" id="PTHR35936:SF17">
    <property type="entry name" value="ARGININE-BINDING EXTRACELLULAR PROTEIN ARTP"/>
    <property type="match status" value="1"/>
</dbReference>
<evidence type="ECO:0000313" key="5">
    <source>
        <dbReference type="Proteomes" id="UP000321058"/>
    </source>
</evidence>
<dbReference type="AlphaFoldDB" id="A0A512NAW6"/>
<evidence type="ECO:0000259" key="3">
    <source>
        <dbReference type="SMART" id="SM00062"/>
    </source>
</evidence>
<feature type="signal peptide" evidence="2">
    <location>
        <begin position="1"/>
        <end position="29"/>
    </location>
</feature>
<dbReference type="EMBL" id="BKAJ01000054">
    <property type="protein sequence ID" value="GEP56088.1"/>
    <property type="molecule type" value="Genomic_DNA"/>
</dbReference>
<evidence type="ECO:0000256" key="2">
    <source>
        <dbReference type="SAM" id="SignalP"/>
    </source>
</evidence>
<proteinExistence type="predicted"/>
<name>A0A512NAW6_9HYPH</name>
<reference evidence="4 5" key="1">
    <citation type="submission" date="2019-07" db="EMBL/GenBank/DDBJ databases">
        <title>Whole genome shotgun sequence of Reyranella soli NBRC 108950.</title>
        <authorList>
            <person name="Hosoyama A."/>
            <person name="Uohara A."/>
            <person name="Ohji S."/>
            <person name="Ichikawa N."/>
        </authorList>
    </citation>
    <scope>NUCLEOTIDE SEQUENCE [LARGE SCALE GENOMIC DNA]</scope>
    <source>
        <strain evidence="4 5">NBRC 108950</strain>
    </source>
</reference>